<reference evidence="4" key="1">
    <citation type="journal article" date="2019" name="Plant Biotechnol. J.">
        <title>Genome sequencing of the Australian wild diploid species Gossypium australe highlights disease resistance and delayed gland morphogenesis.</title>
        <authorList>
            <person name="Cai Y."/>
            <person name="Cai X."/>
            <person name="Wang Q."/>
            <person name="Wang P."/>
            <person name="Zhang Y."/>
            <person name="Cai C."/>
            <person name="Xu Y."/>
            <person name="Wang K."/>
            <person name="Zhou Z."/>
            <person name="Wang C."/>
            <person name="Geng S."/>
            <person name="Li B."/>
            <person name="Dong Q."/>
            <person name="Hou Y."/>
            <person name="Wang H."/>
            <person name="Ai P."/>
            <person name="Liu Z."/>
            <person name="Yi F."/>
            <person name="Sun M."/>
            <person name="An G."/>
            <person name="Cheng J."/>
            <person name="Zhang Y."/>
            <person name="Shi Q."/>
            <person name="Xie Y."/>
            <person name="Shi X."/>
            <person name="Chang Y."/>
            <person name="Huang F."/>
            <person name="Chen Y."/>
            <person name="Hong S."/>
            <person name="Mi L."/>
            <person name="Sun Q."/>
            <person name="Zhang L."/>
            <person name="Zhou B."/>
            <person name="Peng R."/>
            <person name="Zhang X."/>
            <person name="Liu F."/>
        </authorList>
    </citation>
    <scope>NUCLEOTIDE SEQUENCE [LARGE SCALE GENOMIC DNA]</scope>
    <source>
        <strain evidence="4">cv. PA1801</strain>
    </source>
</reference>
<dbReference type="Pfam" id="PF22936">
    <property type="entry name" value="Pol_BBD"/>
    <property type="match status" value="1"/>
</dbReference>
<evidence type="ECO:0000256" key="1">
    <source>
        <dbReference type="PROSITE-ProRule" id="PRU00047"/>
    </source>
</evidence>
<protein>
    <submittedName>
        <fullName evidence="3">Copia protein</fullName>
    </submittedName>
</protein>
<dbReference type="InterPro" id="IPR054722">
    <property type="entry name" value="PolX-like_BBD"/>
</dbReference>
<dbReference type="Gene3D" id="4.10.60.10">
    <property type="entry name" value="Zinc finger, CCHC-type"/>
    <property type="match status" value="1"/>
</dbReference>
<dbReference type="Pfam" id="PF14223">
    <property type="entry name" value="Retrotran_gag_2"/>
    <property type="match status" value="1"/>
</dbReference>
<dbReference type="PANTHER" id="PTHR34676">
    <property type="entry name" value="DUF4219 DOMAIN-CONTAINING PROTEIN-RELATED"/>
    <property type="match status" value="1"/>
</dbReference>
<feature type="domain" description="CCHC-type" evidence="2">
    <location>
        <begin position="203"/>
        <end position="218"/>
    </location>
</feature>
<dbReference type="GO" id="GO:0008270">
    <property type="term" value="F:zinc ion binding"/>
    <property type="evidence" value="ECO:0007669"/>
    <property type="project" value="UniProtKB-KW"/>
</dbReference>
<comment type="caution">
    <text evidence="3">The sequence shown here is derived from an EMBL/GenBank/DDBJ whole genome shotgun (WGS) entry which is preliminary data.</text>
</comment>
<dbReference type="SMART" id="SM00343">
    <property type="entry name" value="ZnF_C2HC"/>
    <property type="match status" value="1"/>
</dbReference>
<dbReference type="OrthoDB" id="1932348at2759"/>
<dbReference type="Proteomes" id="UP000325315">
    <property type="component" value="Unassembled WGS sequence"/>
</dbReference>
<evidence type="ECO:0000313" key="4">
    <source>
        <dbReference type="Proteomes" id="UP000325315"/>
    </source>
</evidence>
<dbReference type="InterPro" id="IPR001878">
    <property type="entry name" value="Znf_CCHC"/>
</dbReference>
<dbReference type="Pfam" id="PF00098">
    <property type="entry name" value="zf-CCHC"/>
    <property type="match status" value="1"/>
</dbReference>
<dbReference type="SUPFAM" id="SSF57756">
    <property type="entry name" value="Retrovirus zinc finger-like domains"/>
    <property type="match status" value="1"/>
</dbReference>
<evidence type="ECO:0000259" key="2">
    <source>
        <dbReference type="PROSITE" id="PS50158"/>
    </source>
</evidence>
<dbReference type="PROSITE" id="PS50158">
    <property type="entry name" value="ZF_CCHC"/>
    <property type="match status" value="1"/>
</dbReference>
<keyword evidence="1" id="KW-0863">Zinc-finger</keyword>
<keyword evidence="1" id="KW-0479">Metal-binding</keyword>
<sequence length="346" mass="39560">MQTLFCALGPNEYNRVSLCNNAKEIWGKLEVTHKGTSRVKDSKISLLTIDYDLFKVKLEEGINEMFDRFTHIINGLKAIGKIYPNKEMVKKVLNSLPTSWEAKVTAIEESKDLNSLFHDEIIGFLLTYEMKINHNVQKNQRNSKESGSCLQINNLLTNDDEEEMAMFAKKFKKFMKFNKAKRFPKREIIKDEPNKNEKDQIVCYECKKLGHIKFDCPQLKKKGALKQKKKAMMATWSDSNSSDSDEDNEVEEEHYFKASNSKKNSWYLDSGSSRHMTGDKIHFMELMPKNGGEVTFGDNSKGLIEGIGSIGVNSSTLIKNVLYLNSLKHNLLNISQICDKGFKDIG</sequence>
<dbReference type="PANTHER" id="PTHR34676:SF8">
    <property type="entry name" value="TRANSMEMBRANE PROTEIN"/>
    <property type="match status" value="1"/>
</dbReference>
<name>A0A5B6X200_9ROSI</name>
<gene>
    <name evidence="3" type="ORF">EPI10_031972</name>
</gene>
<keyword evidence="4" id="KW-1185">Reference proteome</keyword>
<keyword evidence="1" id="KW-0862">Zinc</keyword>
<accession>A0A5B6X200</accession>
<dbReference type="AlphaFoldDB" id="A0A5B6X200"/>
<dbReference type="GO" id="GO:0003676">
    <property type="term" value="F:nucleic acid binding"/>
    <property type="evidence" value="ECO:0007669"/>
    <property type="project" value="InterPro"/>
</dbReference>
<evidence type="ECO:0000313" key="3">
    <source>
        <dbReference type="EMBL" id="KAA3488200.1"/>
    </source>
</evidence>
<dbReference type="EMBL" id="SMMG02000001">
    <property type="protein sequence ID" value="KAA3488200.1"/>
    <property type="molecule type" value="Genomic_DNA"/>
</dbReference>
<proteinExistence type="predicted"/>
<organism evidence="3 4">
    <name type="scientific">Gossypium australe</name>
    <dbReference type="NCBI Taxonomy" id="47621"/>
    <lineage>
        <taxon>Eukaryota</taxon>
        <taxon>Viridiplantae</taxon>
        <taxon>Streptophyta</taxon>
        <taxon>Embryophyta</taxon>
        <taxon>Tracheophyta</taxon>
        <taxon>Spermatophyta</taxon>
        <taxon>Magnoliopsida</taxon>
        <taxon>eudicotyledons</taxon>
        <taxon>Gunneridae</taxon>
        <taxon>Pentapetalae</taxon>
        <taxon>rosids</taxon>
        <taxon>malvids</taxon>
        <taxon>Malvales</taxon>
        <taxon>Malvaceae</taxon>
        <taxon>Malvoideae</taxon>
        <taxon>Gossypium</taxon>
    </lineage>
</organism>
<dbReference type="InterPro" id="IPR036875">
    <property type="entry name" value="Znf_CCHC_sf"/>
</dbReference>